<dbReference type="InterPro" id="IPR039426">
    <property type="entry name" value="TonB-dep_rcpt-like"/>
</dbReference>
<reference evidence="13" key="1">
    <citation type="journal article" date="2019" name="Int. J. Syst. Evol. Microbiol.">
        <title>The Global Catalogue of Microorganisms (GCM) 10K type strain sequencing project: providing services to taxonomists for standard genome sequencing and annotation.</title>
        <authorList>
            <consortium name="The Broad Institute Genomics Platform"/>
            <consortium name="The Broad Institute Genome Sequencing Center for Infectious Disease"/>
            <person name="Wu L."/>
            <person name="Ma J."/>
        </authorList>
    </citation>
    <scope>NUCLEOTIDE SEQUENCE [LARGE SCALE GENOMIC DNA]</scope>
    <source>
        <strain evidence="13">CCUG 55608</strain>
    </source>
</reference>
<dbReference type="NCBIfam" id="TIGR04057">
    <property type="entry name" value="SusC_RagA_signa"/>
    <property type="match status" value="1"/>
</dbReference>
<dbReference type="Pfam" id="PF00593">
    <property type="entry name" value="TonB_dep_Rec_b-barrel"/>
    <property type="match status" value="1"/>
</dbReference>
<evidence type="ECO:0000256" key="3">
    <source>
        <dbReference type="ARBA" id="ARBA00022452"/>
    </source>
</evidence>
<organism evidence="12 13">
    <name type="scientific">Larkinella insperata</name>
    <dbReference type="NCBI Taxonomy" id="332158"/>
    <lineage>
        <taxon>Bacteria</taxon>
        <taxon>Pseudomonadati</taxon>
        <taxon>Bacteroidota</taxon>
        <taxon>Cytophagia</taxon>
        <taxon>Cytophagales</taxon>
        <taxon>Spirosomataceae</taxon>
        <taxon>Larkinella</taxon>
    </lineage>
</organism>
<keyword evidence="5 9" id="KW-0798">TonB box</keyword>
<keyword evidence="13" id="KW-1185">Reference proteome</keyword>
<dbReference type="EMBL" id="JBHTLP010000021">
    <property type="protein sequence ID" value="MFD1144322.1"/>
    <property type="molecule type" value="Genomic_DNA"/>
</dbReference>
<sequence length="1021" mass="113386">MNGRSVFNQLSTYGLAGLLIGSYPLQAATKPDAARAVYRHPLAVVTTNPAAQERTISGQTLSAEDNAPLPGVNVAVKGTTRGTTSDAEGKFRIAVPDNNAVLVFSSVGFITQEITVGAQSAVSIKMAVDQRTLNEVVVVGYGVQKKSQVTGAISSVGSKEIAELPITNARQALQGRAAGVDVVQSSSKPGTGPVVRIRGRRSINASNDPLYVVDGIPMAGSIDDINPNDIQSMEVLKDASATAIYGSRGSNGVVLITTKRGKPGKTVVSYDGYYGLSDRLGQIDVFNGAEFAEYKRESRRAVNQYTTDEKLFEPVELDGIKNNRSTDYQSYLLRQGNIQSHQIGVQGGSEKTQFAISGNYFRDVGVVKNQDFTRYTFRINLDHQISPRIKIGTSTLGVYSTRNGENFNPLGGAYAENPLGKPYDDNGKMIFLPTSDGLRTNPIAEIIPGAQVDLTKRIRLFNSIYGEWNILNGLKYRVNFGPDLSNRRIGRFVGSQTNARRGADPTAYSFNEYQFNWTLENILTYNKTLKDVHSINVTALQSVQKDDYETNQIDVTGVPAESQQFYNLGQASLINSVGSNVRRWVLNSYMARVNYDYQERYQVTLTARYDGSSRFGENTKYGFFPSAAVGWNIDKEGFIKRQTWIDLLRLRASYGTIGSTAIDPYQTQAQLARTTYAFGATGAFGYRPFTISNPDLKWETTTTGNIGLDYSFFQGRLSGALEYYRADTRDLLLFDQLPLTSGFDRVLRNVGKTRNQGIELTVSTVNVDAPSGFRWTTDLQFTRNRESILELFNGKVDDVGNSRFIGQPLTAYFDYKKIGIWQTNEADEAKRYQSAVGQIKIQDTNGDGKIDPVDRVILGSQVPKFSAGITNRFEYKGFDLSFFVFARIGYMFRSIFHQDFLTLAGRYNSLDVDYWTANNPTNEFPQPNVNQEFPPFRSTLLYFDGSFVKIRNINFGYNVPTTLTNKLRISSLRVFASVQQPFIFSEYRTKYKGVDSETDGDVNANQSPAVRQTTFGINLKF</sequence>
<comment type="similarity">
    <text evidence="8 9">Belongs to the TonB-dependent receptor family.</text>
</comment>
<feature type="domain" description="TonB-dependent receptor-like beta-barrel" evidence="10">
    <location>
        <begin position="477"/>
        <end position="822"/>
    </location>
</feature>
<evidence type="ECO:0000256" key="4">
    <source>
        <dbReference type="ARBA" id="ARBA00022692"/>
    </source>
</evidence>
<evidence type="ECO:0000256" key="5">
    <source>
        <dbReference type="ARBA" id="ARBA00023077"/>
    </source>
</evidence>
<dbReference type="SUPFAM" id="SSF49464">
    <property type="entry name" value="Carboxypeptidase regulatory domain-like"/>
    <property type="match status" value="1"/>
</dbReference>
<evidence type="ECO:0000259" key="10">
    <source>
        <dbReference type="Pfam" id="PF00593"/>
    </source>
</evidence>
<evidence type="ECO:0000313" key="12">
    <source>
        <dbReference type="EMBL" id="MFD1144322.1"/>
    </source>
</evidence>
<dbReference type="Gene3D" id="2.60.40.1120">
    <property type="entry name" value="Carboxypeptidase-like, regulatory domain"/>
    <property type="match status" value="1"/>
</dbReference>
<evidence type="ECO:0000313" key="13">
    <source>
        <dbReference type="Proteomes" id="UP001597116"/>
    </source>
</evidence>
<keyword evidence="4 8" id="KW-0812">Transmembrane</keyword>
<keyword evidence="6 8" id="KW-0472">Membrane</keyword>
<evidence type="ECO:0000256" key="6">
    <source>
        <dbReference type="ARBA" id="ARBA00023136"/>
    </source>
</evidence>
<feature type="domain" description="TonB-dependent receptor plug" evidence="11">
    <location>
        <begin position="146"/>
        <end position="253"/>
    </location>
</feature>
<gene>
    <name evidence="12" type="ORF">ACFQ4C_24560</name>
</gene>
<dbReference type="SUPFAM" id="SSF56935">
    <property type="entry name" value="Porins"/>
    <property type="match status" value="1"/>
</dbReference>
<dbReference type="Proteomes" id="UP001597116">
    <property type="component" value="Unassembled WGS sequence"/>
</dbReference>
<dbReference type="Pfam" id="PF07715">
    <property type="entry name" value="Plug"/>
    <property type="match status" value="1"/>
</dbReference>
<keyword evidence="7 8" id="KW-0998">Cell outer membrane</keyword>
<dbReference type="RefSeq" id="WP_265988848.1">
    <property type="nucleotide sequence ID" value="NZ_CP110973.1"/>
</dbReference>
<dbReference type="InterPro" id="IPR036942">
    <property type="entry name" value="Beta-barrel_TonB_sf"/>
</dbReference>
<comment type="caution">
    <text evidence="12">The sequence shown here is derived from an EMBL/GenBank/DDBJ whole genome shotgun (WGS) entry which is preliminary data.</text>
</comment>
<dbReference type="InterPro" id="IPR000531">
    <property type="entry name" value="Beta-barrel_TonB"/>
</dbReference>
<dbReference type="InterPro" id="IPR008969">
    <property type="entry name" value="CarboxyPept-like_regulatory"/>
</dbReference>
<proteinExistence type="inferred from homology"/>
<dbReference type="NCBIfam" id="TIGR04056">
    <property type="entry name" value="OMP_RagA_SusC"/>
    <property type="match status" value="1"/>
</dbReference>
<evidence type="ECO:0000256" key="9">
    <source>
        <dbReference type="RuleBase" id="RU003357"/>
    </source>
</evidence>
<dbReference type="InterPro" id="IPR023996">
    <property type="entry name" value="TonB-dep_OMP_SusC/RagA"/>
</dbReference>
<dbReference type="PROSITE" id="PS52016">
    <property type="entry name" value="TONB_DEPENDENT_REC_3"/>
    <property type="match status" value="1"/>
</dbReference>
<dbReference type="InterPro" id="IPR023997">
    <property type="entry name" value="TonB-dep_OMP_SusC/RagA_CS"/>
</dbReference>
<dbReference type="Pfam" id="PF13715">
    <property type="entry name" value="CarbopepD_reg_2"/>
    <property type="match status" value="1"/>
</dbReference>
<keyword evidence="2 8" id="KW-0813">Transport</keyword>
<evidence type="ECO:0000256" key="8">
    <source>
        <dbReference type="PROSITE-ProRule" id="PRU01360"/>
    </source>
</evidence>
<protein>
    <submittedName>
        <fullName evidence="12">SusC/RagA family TonB-linked outer membrane protein</fullName>
    </submittedName>
</protein>
<evidence type="ECO:0000256" key="1">
    <source>
        <dbReference type="ARBA" id="ARBA00004571"/>
    </source>
</evidence>
<evidence type="ECO:0000259" key="11">
    <source>
        <dbReference type="Pfam" id="PF07715"/>
    </source>
</evidence>
<accession>A0ABW3QET4</accession>
<dbReference type="InterPro" id="IPR037066">
    <property type="entry name" value="Plug_dom_sf"/>
</dbReference>
<comment type="subcellular location">
    <subcellularLocation>
        <location evidence="1 8">Cell outer membrane</location>
        <topology evidence="1 8">Multi-pass membrane protein</topology>
    </subcellularLocation>
</comment>
<evidence type="ECO:0000256" key="2">
    <source>
        <dbReference type="ARBA" id="ARBA00022448"/>
    </source>
</evidence>
<evidence type="ECO:0000256" key="7">
    <source>
        <dbReference type="ARBA" id="ARBA00023237"/>
    </source>
</evidence>
<name>A0ABW3QET4_9BACT</name>
<dbReference type="InterPro" id="IPR012910">
    <property type="entry name" value="Plug_dom"/>
</dbReference>
<keyword evidence="3 8" id="KW-1134">Transmembrane beta strand</keyword>
<dbReference type="Gene3D" id="2.40.170.20">
    <property type="entry name" value="TonB-dependent receptor, beta-barrel domain"/>
    <property type="match status" value="1"/>
</dbReference>
<dbReference type="Gene3D" id="2.170.130.10">
    <property type="entry name" value="TonB-dependent receptor, plug domain"/>
    <property type="match status" value="1"/>
</dbReference>